<name>A0A5B7CFT5_PORTR</name>
<sequence length="103" mass="12024">MVELPESQPLNDKKVTKSTIKHLLFPLSKNLERDCDQSEKTIPNLMMQDITYLKPSNIRKGNCIYRTPNHYFIPLNHHCGLLPVLKQCPRRNYSGEKTEKDTQ</sequence>
<dbReference type="Proteomes" id="UP000324222">
    <property type="component" value="Unassembled WGS sequence"/>
</dbReference>
<evidence type="ECO:0000313" key="2">
    <source>
        <dbReference type="Proteomes" id="UP000324222"/>
    </source>
</evidence>
<comment type="caution">
    <text evidence="1">The sequence shown here is derived from an EMBL/GenBank/DDBJ whole genome shotgun (WGS) entry which is preliminary data.</text>
</comment>
<evidence type="ECO:0000313" key="1">
    <source>
        <dbReference type="EMBL" id="MPC08145.1"/>
    </source>
</evidence>
<proteinExistence type="predicted"/>
<keyword evidence="2" id="KW-1185">Reference proteome</keyword>
<dbReference type="EMBL" id="VSRR010000019">
    <property type="protein sequence ID" value="MPC08145.1"/>
    <property type="molecule type" value="Genomic_DNA"/>
</dbReference>
<reference evidence="1 2" key="1">
    <citation type="submission" date="2019-05" db="EMBL/GenBank/DDBJ databases">
        <title>Another draft genome of Portunus trituberculatus and its Hox gene families provides insights of decapod evolution.</title>
        <authorList>
            <person name="Jeong J.-H."/>
            <person name="Song I."/>
            <person name="Kim S."/>
            <person name="Choi T."/>
            <person name="Kim D."/>
            <person name="Ryu S."/>
            <person name="Kim W."/>
        </authorList>
    </citation>
    <scope>NUCLEOTIDE SEQUENCE [LARGE SCALE GENOMIC DNA]</scope>
    <source>
        <tissue evidence="1">Muscle</tissue>
    </source>
</reference>
<protein>
    <submittedName>
        <fullName evidence="1">Uncharacterized protein</fullName>
    </submittedName>
</protein>
<gene>
    <name evidence="1" type="ORF">E2C01_000721</name>
</gene>
<organism evidence="1 2">
    <name type="scientific">Portunus trituberculatus</name>
    <name type="common">Swimming crab</name>
    <name type="synonym">Neptunus trituberculatus</name>
    <dbReference type="NCBI Taxonomy" id="210409"/>
    <lineage>
        <taxon>Eukaryota</taxon>
        <taxon>Metazoa</taxon>
        <taxon>Ecdysozoa</taxon>
        <taxon>Arthropoda</taxon>
        <taxon>Crustacea</taxon>
        <taxon>Multicrustacea</taxon>
        <taxon>Malacostraca</taxon>
        <taxon>Eumalacostraca</taxon>
        <taxon>Eucarida</taxon>
        <taxon>Decapoda</taxon>
        <taxon>Pleocyemata</taxon>
        <taxon>Brachyura</taxon>
        <taxon>Eubrachyura</taxon>
        <taxon>Portunoidea</taxon>
        <taxon>Portunidae</taxon>
        <taxon>Portuninae</taxon>
        <taxon>Portunus</taxon>
    </lineage>
</organism>
<accession>A0A5B7CFT5</accession>
<dbReference type="AlphaFoldDB" id="A0A5B7CFT5"/>